<name>B9RXI6_RICCO</name>
<dbReference type="OrthoDB" id="2043at2759"/>
<dbReference type="AlphaFoldDB" id="B9RXI6"/>
<dbReference type="GO" id="GO:0003723">
    <property type="term" value="F:RNA binding"/>
    <property type="evidence" value="ECO:0007669"/>
    <property type="project" value="InterPro"/>
</dbReference>
<dbReference type="InterPro" id="IPR023575">
    <property type="entry name" value="Ribosomal_uS19_SF"/>
</dbReference>
<dbReference type="InterPro" id="IPR002222">
    <property type="entry name" value="Ribosomal_uS19"/>
</dbReference>
<keyword evidence="3 4" id="KW-0687">Ribonucleoprotein</keyword>
<evidence type="ECO:0000256" key="3">
    <source>
        <dbReference type="ARBA" id="ARBA00023274"/>
    </source>
</evidence>
<dbReference type="HAMAP" id="MF_00531">
    <property type="entry name" value="Ribosomal_uS19"/>
    <property type="match status" value="1"/>
</dbReference>
<dbReference type="Pfam" id="PF00203">
    <property type="entry name" value="Ribosomal_S19"/>
    <property type="match status" value="1"/>
</dbReference>
<organism evidence="5 6">
    <name type="scientific">Ricinus communis</name>
    <name type="common">Castor bean</name>
    <dbReference type="NCBI Taxonomy" id="3988"/>
    <lineage>
        <taxon>Eukaryota</taxon>
        <taxon>Viridiplantae</taxon>
        <taxon>Streptophyta</taxon>
        <taxon>Embryophyta</taxon>
        <taxon>Tracheophyta</taxon>
        <taxon>Spermatophyta</taxon>
        <taxon>Magnoliopsida</taxon>
        <taxon>eudicotyledons</taxon>
        <taxon>Gunneridae</taxon>
        <taxon>Pentapetalae</taxon>
        <taxon>rosids</taxon>
        <taxon>fabids</taxon>
        <taxon>Malpighiales</taxon>
        <taxon>Euphorbiaceae</taxon>
        <taxon>Acalyphoideae</taxon>
        <taxon>Acalypheae</taxon>
        <taxon>Ricinus</taxon>
    </lineage>
</organism>
<dbReference type="PANTHER" id="PTHR11880">
    <property type="entry name" value="RIBOSOMAL PROTEIN S19P FAMILY MEMBER"/>
    <property type="match status" value="1"/>
</dbReference>
<comment type="similarity">
    <text evidence="1 4">Belongs to the universal ribosomal protein uS19 family.</text>
</comment>
<evidence type="ECO:0000313" key="6">
    <source>
        <dbReference type="Proteomes" id="UP000008311"/>
    </source>
</evidence>
<evidence type="ECO:0000313" key="5">
    <source>
        <dbReference type="EMBL" id="EEF43842.1"/>
    </source>
</evidence>
<dbReference type="OMA" id="YNGRTFV"/>
<evidence type="ECO:0000256" key="4">
    <source>
        <dbReference type="RuleBase" id="RU003485"/>
    </source>
</evidence>
<dbReference type="PRINTS" id="PR00975">
    <property type="entry name" value="RIBOSOMALS19"/>
</dbReference>
<dbReference type="STRING" id="3988.B9RXI6"/>
<dbReference type="GO" id="GO:0005763">
    <property type="term" value="C:mitochondrial small ribosomal subunit"/>
    <property type="evidence" value="ECO:0000318"/>
    <property type="project" value="GO_Central"/>
</dbReference>
<evidence type="ECO:0000256" key="2">
    <source>
        <dbReference type="ARBA" id="ARBA00022980"/>
    </source>
</evidence>
<dbReference type="EMBL" id="EQ973828">
    <property type="protein sequence ID" value="EEF43842.1"/>
    <property type="molecule type" value="Genomic_DNA"/>
</dbReference>
<dbReference type="eggNOG" id="KOG0899">
    <property type="taxonomic scope" value="Eukaryota"/>
</dbReference>
<dbReference type="PANTHER" id="PTHR11880:SF67">
    <property type="entry name" value="SMALL RIBOSOMAL SUBUNIT PROTEIN US19M"/>
    <property type="match status" value="1"/>
</dbReference>
<keyword evidence="2 4" id="KW-0689">Ribosomal protein</keyword>
<dbReference type="InParanoid" id="B9RXI6"/>
<sequence>MWASARRKVLSGSISASLVFKQSLLATRSNFEPFSQPYSMAIKETSLFGRGSSNSQSFDCHGSQGFSVASKPVRECMSFLRMDSPISTLRRPFSSDGSSEGERRVKKNVVTRLPFVDAFLLKIKKHKDLLANRKIWSRRSVILPEFVGYTVRIYNGRTFVRSKITEAKVGHKFGEFACTRKRRHLRTSTAAAKKKGKK</sequence>
<proteinExistence type="inferred from homology"/>
<accession>B9RXI6</accession>
<dbReference type="InterPro" id="IPR020934">
    <property type="entry name" value="Ribosomal_uS19_CS"/>
</dbReference>
<reference evidence="6" key="1">
    <citation type="journal article" date="2010" name="Nat. Biotechnol.">
        <title>Draft genome sequence of the oilseed species Ricinus communis.</title>
        <authorList>
            <person name="Chan A.P."/>
            <person name="Crabtree J."/>
            <person name="Zhao Q."/>
            <person name="Lorenzi H."/>
            <person name="Orvis J."/>
            <person name="Puiu D."/>
            <person name="Melake-Berhan A."/>
            <person name="Jones K.M."/>
            <person name="Redman J."/>
            <person name="Chen G."/>
            <person name="Cahoon E.B."/>
            <person name="Gedil M."/>
            <person name="Stanke M."/>
            <person name="Haas B.J."/>
            <person name="Wortman J.R."/>
            <person name="Fraser-Liggett C.M."/>
            <person name="Ravel J."/>
            <person name="Rabinowicz P.D."/>
        </authorList>
    </citation>
    <scope>NUCLEOTIDE SEQUENCE [LARGE SCALE GENOMIC DNA]</scope>
    <source>
        <strain evidence="6">cv. Hale</strain>
    </source>
</reference>
<dbReference type="GO" id="GO:0003735">
    <property type="term" value="F:structural constituent of ribosome"/>
    <property type="evidence" value="ECO:0000318"/>
    <property type="project" value="GO_Central"/>
</dbReference>
<dbReference type="PROSITE" id="PS00323">
    <property type="entry name" value="RIBOSOMAL_S19"/>
    <property type="match status" value="1"/>
</dbReference>
<keyword evidence="6" id="KW-1185">Reference proteome</keyword>
<protein>
    <submittedName>
        <fullName evidence="5">30S ribosomal protein S19, putative</fullName>
    </submittedName>
</protein>
<dbReference type="Gene3D" id="3.30.860.10">
    <property type="entry name" value="30s Ribosomal Protein S19, Chain A"/>
    <property type="match status" value="1"/>
</dbReference>
<evidence type="ECO:0000256" key="1">
    <source>
        <dbReference type="ARBA" id="ARBA00007345"/>
    </source>
</evidence>
<dbReference type="GO" id="GO:0006412">
    <property type="term" value="P:translation"/>
    <property type="evidence" value="ECO:0007669"/>
    <property type="project" value="InterPro"/>
</dbReference>
<gene>
    <name evidence="5" type="ORF">RCOM_0903830</name>
</gene>
<dbReference type="KEGG" id="rcu:8284172"/>
<dbReference type="Proteomes" id="UP000008311">
    <property type="component" value="Unassembled WGS sequence"/>
</dbReference>
<dbReference type="SUPFAM" id="SSF54570">
    <property type="entry name" value="Ribosomal protein S19"/>
    <property type="match status" value="1"/>
</dbReference>